<comment type="similarity">
    <text evidence="2">Belongs to the AAA ATPase family. RarA/MGS1/WRNIP1 subfamily.</text>
</comment>
<dbReference type="Gene3D" id="1.20.272.10">
    <property type="match status" value="1"/>
</dbReference>
<dbReference type="Pfam" id="PF12002">
    <property type="entry name" value="MgsA_C"/>
    <property type="match status" value="1"/>
</dbReference>
<evidence type="ECO:0000256" key="1">
    <source>
        <dbReference type="ARBA" id="ARBA00002393"/>
    </source>
</evidence>
<gene>
    <name evidence="8" type="primary">rarA</name>
    <name evidence="8" type="ORF">AMOR_33900</name>
</gene>
<organism evidence="8 9">
    <name type="scientific">Anaeromyxobacter oryzae</name>
    <dbReference type="NCBI Taxonomy" id="2918170"/>
    <lineage>
        <taxon>Bacteria</taxon>
        <taxon>Pseudomonadati</taxon>
        <taxon>Myxococcota</taxon>
        <taxon>Myxococcia</taxon>
        <taxon>Myxococcales</taxon>
        <taxon>Cystobacterineae</taxon>
        <taxon>Anaeromyxobacteraceae</taxon>
        <taxon>Anaeromyxobacter</taxon>
    </lineage>
</organism>
<evidence type="ECO:0000256" key="3">
    <source>
        <dbReference type="ARBA" id="ARBA00020776"/>
    </source>
</evidence>
<dbReference type="SUPFAM" id="SSF48019">
    <property type="entry name" value="post-AAA+ oligomerization domain-like"/>
    <property type="match status" value="1"/>
</dbReference>
<dbReference type="CDD" id="cd00009">
    <property type="entry name" value="AAA"/>
    <property type="match status" value="1"/>
</dbReference>
<dbReference type="SMART" id="SM00382">
    <property type="entry name" value="AAA"/>
    <property type="match status" value="1"/>
</dbReference>
<dbReference type="InterPro" id="IPR021886">
    <property type="entry name" value="MgsA_C"/>
</dbReference>
<dbReference type="InterPro" id="IPR003959">
    <property type="entry name" value="ATPase_AAA_core"/>
</dbReference>
<dbReference type="SUPFAM" id="SSF52540">
    <property type="entry name" value="P-loop containing nucleoside triphosphate hydrolases"/>
    <property type="match status" value="1"/>
</dbReference>
<dbReference type="InterPro" id="IPR027417">
    <property type="entry name" value="P-loop_NTPase"/>
</dbReference>
<keyword evidence="9" id="KW-1185">Reference proteome</keyword>
<reference evidence="9" key="1">
    <citation type="journal article" date="2022" name="Int. J. Syst. Evol. Microbiol.">
        <title>Anaeromyxobacter oryzae sp. nov., Anaeromyxobacter diazotrophicus sp. nov. and Anaeromyxobacter paludicola sp. nov., isolated from paddy soils.</title>
        <authorList>
            <person name="Itoh H."/>
            <person name="Xu Z."/>
            <person name="Mise K."/>
            <person name="Masuda Y."/>
            <person name="Ushijima N."/>
            <person name="Hayakawa C."/>
            <person name="Shiratori Y."/>
            <person name="Senoo K."/>
        </authorList>
    </citation>
    <scope>NUCLEOTIDE SEQUENCE [LARGE SCALE GENOMIC DNA]</scope>
    <source>
        <strain evidence="9">Red232</strain>
    </source>
</reference>
<dbReference type="PANTHER" id="PTHR13779">
    <property type="entry name" value="WERNER HELICASE-INTERACTING PROTEIN 1 FAMILY MEMBER"/>
    <property type="match status" value="1"/>
</dbReference>
<evidence type="ECO:0000256" key="4">
    <source>
        <dbReference type="ARBA" id="ARBA00022741"/>
    </source>
</evidence>
<dbReference type="RefSeq" id="WP_248352755.1">
    <property type="nucleotide sequence ID" value="NZ_AP025591.1"/>
</dbReference>
<evidence type="ECO:0000313" key="9">
    <source>
        <dbReference type="Proteomes" id="UP001162891"/>
    </source>
</evidence>
<protein>
    <recommendedName>
        <fullName evidence="3">Replication-associated recombination protein A</fullName>
    </recommendedName>
</protein>
<dbReference type="EMBL" id="AP025591">
    <property type="protein sequence ID" value="BDG04394.1"/>
    <property type="molecule type" value="Genomic_DNA"/>
</dbReference>
<dbReference type="Pfam" id="PF00004">
    <property type="entry name" value="AAA"/>
    <property type="match status" value="1"/>
</dbReference>
<accession>A0ABM7WXZ5</accession>
<keyword evidence="5" id="KW-0067">ATP-binding</keyword>
<dbReference type="Proteomes" id="UP001162891">
    <property type="component" value="Chromosome"/>
</dbReference>
<feature type="domain" description="AAA+ ATPase" evidence="7">
    <location>
        <begin position="50"/>
        <end position="167"/>
    </location>
</feature>
<evidence type="ECO:0000256" key="6">
    <source>
        <dbReference type="SAM" id="MobiDB-lite"/>
    </source>
</evidence>
<dbReference type="InterPro" id="IPR003593">
    <property type="entry name" value="AAA+_ATPase"/>
</dbReference>
<dbReference type="PANTHER" id="PTHR13779:SF7">
    <property type="entry name" value="ATPASE WRNIP1"/>
    <property type="match status" value="1"/>
</dbReference>
<dbReference type="InterPro" id="IPR051314">
    <property type="entry name" value="AAA_ATPase_RarA/MGS1/WRNIP1"/>
</dbReference>
<evidence type="ECO:0000256" key="2">
    <source>
        <dbReference type="ARBA" id="ARBA00008959"/>
    </source>
</evidence>
<dbReference type="CDD" id="cd18139">
    <property type="entry name" value="HLD_clamp_RarA"/>
    <property type="match status" value="1"/>
</dbReference>
<feature type="region of interest" description="Disordered" evidence="6">
    <location>
        <begin position="1"/>
        <end position="20"/>
    </location>
</feature>
<evidence type="ECO:0000256" key="5">
    <source>
        <dbReference type="ARBA" id="ARBA00022840"/>
    </source>
</evidence>
<dbReference type="Gene3D" id="1.10.8.60">
    <property type="match status" value="1"/>
</dbReference>
<dbReference type="InterPro" id="IPR032423">
    <property type="entry name" value="AAA_assoc_2"/>
</dbReference>
<dbReference type="Gene3D" id="1.10.3710.10">
    <property type="entry name" value="DNA polymerase III clamp loader subunits, C-terminal domain"/>
    <property type="match status" value="1"/>
</dbReference>
<keyword evidence="4" id="KW-0547">Nucleotide-binding</keyword>
<dbReference type="Pfam" id="PF16193">
    <property type="entry name" value="AAA_assoc_2"/>
    <property type="match status" value="1"/>
</dbReference>
<name>A0ABM7WXZ5_9BACT</name>
<sequence length="436" mass="47636">MDLFDRAAQEDPSGKPLAERMRPRRLEDFAGQDHVLGPGTALRRAIEADQVPSLILWGPPGTGKTTLARIVAQRTGAEYVPFSAVLGGVKEIREIVAAARDRRKLHRKRTILFVDEIHRFTKAQQDAFLPHVEDGTIVLIGATTENPSFEVNAALLSRCRVVTLRALTEDELGALVDRAVASKDGLAGELQLSPEAREAIARHSFGDARRALNALEVSAAAVRLAGRATIERADAEEALQARTILYDKAGEEHYNVVSAFIKSMRGSDPDAAVYYMVRMLEAGEDPRFVLRRMVIFASEDVGNADPQALQIAIAALQAVELVGLPEGVLPMSQAAIYLALAPKSNTAITAYGNARRLVRERGPLPVPLKLRNAPTKLMEGLGYGGGYRYPHNFEGHYVAEQYLPDAIRAEEIVKLSANGLEGTLAERLRALREKKD</sequence>
<proteinExistence type="inferred from homology"/>
<dbReference type="InterPro" id="IPR008921">
    <property type="entry name" value="DNA_pol3_clamp-load_cplx_C"/>
</dbReference>
<comment type="function">
    <text evidence="1">DNA-dependent ATPase that plays important roles in cellular responses to stalled DNA replication processes.</text>
</comment>
<evidence type="ECO:0000259" key="7">
    <source>
        <dbReference type="SMART" id="SM00382"/>
    </source>
</evidence>
<dbReference type="Gene3D" id="3.40.50.300">
    <property type="entry name" value="P-loop containing nucleotide triphosphate hydrolases"/>
    <property type="match status" value="1"/>
</dbReference>
<evidence type="ECO:0000313" key="8">
    <source>
        <dbReference type="EMBL" id="BDG04394.1"/>
    </source>
</evidence>